<dbReference type="Gene3D" id="3.20.20.140">
    <property type="entry name" value="Metal-dependent hydrolases"/>
    <property type="match status" value="1"/>
</dbReference>
<dbReference type="SUPFAM" id="SSF51338">
    <property type="entry name" value="Composite domain of metallo-dependent hydrolases"/>
    <property type="match status" value="1"/>
</dbReference>
<gene>
    <name evidence="3" type="ORF">GD597_07895</name>
</gene>
<dbReference type="InterPro" id="IPR006680">
    <property type="entry name" value="Amidohydro-rel"/>
</dbReference>
<evidence type="ECO:0000313" key="3">
    <source>
        <dbReference type="EMBL" id="NNV55375.1"/>
    </source>
</evidence>
<evidence type="ECO:0000256" key="1">
    <source>
        <dbReference type="SAM" id="SignalP"/>
    </source>
</evidence>
<protein>
    <submittedName>
        <fullName evidence="3">Amidohydrolase family protein</fullName>
    </submittedName>
</protein>
<organism evidence="3 4">
    <name type="scientific">Limnovirga soli</name>
    <dbReference type="NCBI Taxonomy" id="2656915"/>
    <lineage>
        <taxon>Bacteria</taxon>
        <taxon>Pseudomonadati</taxon>
        <taxon>Bacteroidota</taxon>
        <taxon>Chitinophagia</taxon>
        <taxon>Chitinophagales</taxon>
        <taxon>Chitinophagaceae</taxon>
        <taxon>Limnovirga</taxon>
    </lineage>
</organism>
<keyword evidence="4" id="KW-1185">Reference proteome</keyword>
<keyword evidence="1" id="KW-0732">Signal</keyword>
<dbReference type="InterPro" id="IPR011059">
    <property type="entry name" value="Metal-dep_hydrolase_composite"/>
</dbReference>
<dbReference type="InterPro" id="IPR051781">
    <property type="entry name" value="Metallo-dep_Hydrolase"/>
</dbReference>
<name>A0A8J8FCT0_9BACT</name>
<proteinExistence type="predicted"/>
<dbReference type="SUPFAM" id="SSF51556">
    <property type="entry name" value="Metallo-dependent hydrolases"/>
    <property type="match status" value="1"/>
</dbReference>
<evidence type="ECO:0000313" key="4">
    <source>
        <dbReference type="Proteomes" id="UP000598971"/>
    </source>
</evidence>
<dbReference type="Pfam" id="PF01979">
    <property type="entry name" value="Amidohydro_1"/>
    <property type="match status" value="1"/>
</dbReference>
<dbReference type="PANTHER" id="PTHR43135">
    <property type="entry name" value="ALPHA-D-RIBOSE 1-METHYLPHOSPHONATE 5-TRIPHOSPHATE DIPHOSPHATASE"/>
    <property type="match status" value="1"/>
</dbReference>
<feature type="chain" id="PRO_5035299709" evidence="1">
    <location>
        <begin position="19"/>
        <end position="421"/>
    </location>
</feature>
<sequence length="421" mass="46414">MKKILLGIAILITIQAGAQETVYPAPSQTATIALTHATIHTGTGEVITDGMIVFSNGKIINVGRYAPIADIKVIDCSGKHIYPGLIAPATNLGLVEINAIRASRDNSEIGEINPNIRSLIAYNTDSKVINNLRANGILLANVIPDGGIISGSSSIVQLDAWNWQDAVYQADGGIHFNMPSLIRYSADGNPVKDAQEKIENVRNFMRQAKAYLQETSHAHTNLKFEAVKGLFNQSNIFYVHCEMVNEMMIAIEFAKEFGFKTVIVGGTESWKITDYLKQNNIAVILNETNTLPLMQDDDVDMPFKTPYLLQQAGVQYCIADQNQMTRFRNLPFMAGLASAYGLTKEQALQAITLNTANILGISATTGSLEKGKDANIVVSDGDILDIRTNNIVYAFIQGRQINLDNKQKQLYEKYKYKYNLK</sequence>
<dbReference type="GO" id="GO:0016810">
    <property type="term" value="F:hydrolase activity, acting on carbon-nitrogen (but not peptide) bonds"/>
    <property type="evidence" value="ECO:0007669"/>
    <property type="project" value="InterPro"/>
</dbReference>
<dbReference type="PANTHER" id="PTHR43135:SF3">
    <property type="entry name" value="ALPHA-D-RIBOSE 1-METHYLPHOSPHONATE 5-TRIPHOSPHATE DIPHOSPHATASE"/>
    <property type="match status" value="1"/>
</dbReference>
<dbReference type="EMBL" id="WHPF01000005">
    <property type="protein sequence ID" value="NNV55375.1"/>
    <property type="molecule type" value="Genomic_DNA"/>
</dbReference>
<dbReference type="Proteomes" id="UP000598971">
    <property type="component" value="Unassembled WGS sequence"/>
</dbReference>
<comment type="caution">
    <text evidence="3">The sequence shown here is derived from an EMBL/GenBank/DDBJ whole genome shotgun (WGS) entry which is preliminary data.</text>
</comment>
<dbReference type="InterPro" id="IPR032466">
    <property type="entry name" value="Metal_Hydrolase"/>
</dbReference>
<reference evidence="3" key="1">
    <citation type="submission" date="2019-10" db="EMBL/GenBank/DDBJ databases">
        <title>Draft genome sequence of Panacibacter sp. KCS-6.</title>
        <authorList>
            <person name="Yim K.J."/>
        </authorList>
    </citation>
    <scope>NUCLEOTIDE SEQUENCE</scope>
    <source>
        <strain evidence="3">KCS-6</strain>
    </source>
</reference>
<feature type="signal peptide" evidence="1">
    <location>
        <begin position="1"/>
        <end position="18"/>
    </location>
</feature>
<dbReference type="AlphaFoldDB" id="A0A8J8FCT0"/>
<feature type="domain" description="Amidohydrolase-related" evidence="2">
    <location>
        <begin position="332"/>
        <end position="398"/>
    </location>
</feature>
<dbReference type="RefSeq" id="WP_171607301.1">
    <property type="nucleotide sequence ID" value="NZ_WHPF01000005.1"/>
</dbReference>
<accession>A0A8J8FCT0</accession>
<evidence type="ECO:0000259" key="2">
    <source>
        <dbReference type="Pfam" id="PF01979"/>
    </source>
</evidence>